<dbReference type="GO" id="GO:0005886">
    <property type="term" value="C:plasma membrane"/>
    <property type="evidence" value="ECO:0007669"/>
    <property type="project" value="TreeGrafter"/>
</dbReference>
<feature type="transmembrane region" description="Helical" evidence="1">
    <location>
        <begin position="12"/>
        <end position="31"/>
    </location>
</feature>
<dbReference type="PANTHER" id="PTHR34138">
    <property type="entry name" value="CELL SHAPE-DETERMINING PROTEIN MREC"/>
    <property type="match status" value="1"/>
</dbReference>
<evidence type="ECO:0000313" key="4">
    <source>
        <dbReference type="Proteomes" id="UP000179095"/>
    </source>
</evidence>
<evidence type="ECO:0000256" key="1">
    <source>
        <dbReference type="SAM" id="Phobius"/>
    </source>
</evidence>
<keyword evidence="1" id="KW-0812">Transmembrane</keyword>
<reference evidence="3 4" key="1">
    <citation type="journal article" date="2016" name="Nat. Commun.">
        <title>Thousands of microbial genomes shed light on interconnected biogeochemical processes in an aquifer system.</title>
        <authorList>
            <person name="Anantharaman K."/>
            <person name="Brown C.T."/>
            <person name="Hug L.A."/>
            <person name="Sharon I."/>
            <person name="Castelle C.J."/>
            <person name="Probst A.J."/>
            <person name="Thomas B.C."/>
            <person name="Singh A."/>
            <person name="Wilkins M.J."/>
            <person name="Karaoz U."/>
            <person name="Brodie E.L."/>
            <person name="Williams K.H."/>
            <person name="Hubbard S.S."/>
            <person name="Banfield J.F."/>
        </authorList>
    </citation>
    <scope>NUCLEOTIDE SEQUENCE [LARGE SCALE GENOMIC DNA]</scope>
</reference>
<dbReference type="Pfam" id="PF04085">
    <property type="entry name" value="MreC"/>
    <property type="match status" value="1"/>
</dbReference>
<keyword evidence="1" id="KW-0472">Membrane</keyword>
<dbReference type="Gene3D" id="2.40.10.340">
    <property type="entry name" value="Rod shape-determining protein MreC, domain 1"/>
    <property type="match status" value="1"/>
</dbReference>
<dbReference type="InterPro" id="IPR042177">
    <property type="entry name" value="Cell/Rod_1"/>
</dbReference>
<dbReference type="STRING" id="1802568.A3F86_02715"/>
<dbReference type="EMBL" id="METQ01000033">
    <property type="protein sequence ID" value="OGC09258.1"/>
    <property type="molecule type" value="Genomic_DNA"/>
</dbReference>
<dbReference type="InterPro" id="IPR055342">
    <property type="entry name" value="MreC_beta-barrel_core"/>
</dbReference>
<dbReference type="InterPro" id="IPR007221">
    <property type="entry name" value="MreC"/>
</dbReference>
<sequence length="209" mass="23192">MSAFRPYRKKKSYALAITIVLLAVVVSFSSFRDLFGVRSVLQSVIYPFQFVVVSVWKGVGNIPVSIINLRNLSQENAALKSELVSIKPNLAVLNDLQKENERLSRALSFKQDNQHRYNLLPARIIGRSPAHWFSILEINKGSLSGVKNDMPVIYQTGLVGRVIEVAVFSAKVLLIIDAGSEVAAADVRSRDLGVIEGTNFNKLIMKYVS</sequence>
<dbReference type="Proteomes" id="UP000179095">
    <property type="component" value="Unassembled WGS sequence"/>
</dbReference>
<dbReference type="AlphaFoldDB" id="A0A1F4RM72"/>
<organism evidence="3 4">
    <name type="scientific">candidate division WOR-1 bacterium RIFCSPLOWO2_12_FULL_45_9</name>
    <dbReference type="NCBI Taxonomy" id="1802568"/>
    <lineage>
        <taxon>Bacteria</taxon>
        <taxon>Bacillati</taxon>
        <taxon>Saganbacteria</taxon>
    </lineage>
</organism>
<keyword evidence="1" id="KW-1133">Transmembrane helix</keyword>
<comment type="caution">
    <text evidence="3">The sequence shown here is derived from an EMBL/GenBank/DDBJ whole genome shotgun (WGS) entry which is preliminary data.</text>
</comment>
<evidence type="ECO:0000259" key="2">
    <source>
        <dbReference type="Pfam" id="PF04085"/>
    </source>
</evidence>
<dbReference type="GO" id="GO:0008360">
    <property type="term" value="P:regulation of cell shape"/>
    <property type="evidence" value="ECO:0007669"/>
    <property type="project" value="InterPro"/>
</dbReference>
<feature type="domain" description="Rod shape-determining protein MreC beta-barrel core" evidence="2">
    <location>
        <begin position="124"/>
        <end position="208"/>
    </location>
</feature>
<dbReference type="PANTHER" id="PTHR34138:SF1">
    <property type="entry name" value="CELL SHAPE-DETERMINING PROTEIN MREC"/>
    <property type="match status" value="1"/>
</dbReference>
<protein>
    <recommendedName>
        <fullName evidence="2">Rod shape-determining protein MreC beta-barrel core domain-containing protein</fullName>
    </recommendedName>
</protein>
<evidence type="ECO:0000313" key="3">
    <source>
        <dbReference type="EMBL" id="OGC09258.1"/>
    </source>
</evidence>
<name>A0A1F4RM72_UNCSA</name>
<proteinExistence type="predicted"/>
<gene>
    <name evidence="3" type="ORF">A3F86_02715</name>
</gene>
<feature type="non-terminal residue" evidence="3">
    <location>
        <position position="209"/>
    </location>
</feature>
<accession>A0A1F4RM72</accession>